<keyword evidence="2" id="KW-1185">Reference proteome</keyword>
<reference evidence="1" key="2">
    <citation type="submission" date="2024-03" db="EMBL/GenBank/DDBJ databases">
        <authorList>
            <person name="Bromfield E.S.P."/>
            <person name="Cloutier S."/>
        </authorList>
    </citation>
    <scope>NUCLEOTIDE SEQUENCE</scope>
    <source>
        <strain evidence="1">5S5</strain>
    </source>
</reference>
<proteinExistence type="predicted"/>
<sequence length="54" mass="6100">MIAKEPMADRRVGIIVVVVTSERFMIASRWFAPTVLPGRTATREIMDRSANPVR</sequence>
<evidence type="ECO:0000313" key="1">
    <source>
        <dbReference type="EMBL" id="WXC81523.1"/>
    </source>
</evidence>
<dbReference type="EMBL" id="CP147711">
    <property type="protein sequence ID" value="WXC81523.1"/>
    <property type="molecule type" value="Genomic_DNA"/>
</dbReference>
<dbReference type="Proteomes" id="UP001432046">
    <property type="component" value="Chromosome"/>
</dbReference>
<evidence type="ECO:0000313" key="2">
    <source>
        <dbReference type="Proteomes" id="UP001432046"/>
    </source>
</evidence>
<protein>
    <submittedName>
        <fullName evidence="1">Uncharacterized protein</fullName>
    </submittedName>
</protein>
<accession>A0ABZ2P2Q9</accession>
<dbReference type="RefSeq" id="WP_338834225.1">
    <property type="nucleotide sequence ID" value="NZ_CP147711.1"/>
</dbReference>
<reference evidence="1" key="1">
    <citation type="journal article" date="2021" name="Int. J. Syst. Evol. Microbiol.">
        <title>Bradyrhizobium septentrionale sp. nov. (sv. septentrionale) and Bradyrhizobium quebecense sp. nov. (sv. septentrionale) associated with legumes native to Canada possess rearranged symbiosis genes and numerous insertion sequences.</title>
        <authorList>
            <person name="Bromfield E.S.P."/>
            <person name="Cloutier S."/>
        </authorList>
    </citation>
    <scope>NUCLEOTIDE SEQUENCE</scope>
    <source>
        <strain evidence="1">5S5</strain>
    </source>
</reference>
<name>A0ABZ2P2Q9_9BRAD</name>
<organism evidence="1 2">
    <name type="scientific">Bradyrhizobium septentrionale</name>
    <dbReference type="NCBI Taxonomy" id="1404411"/>
    <lineage>
        <taxon>Bacteria</taxon>
        <taxon>Pseudomonadati</taxon>
        <taxon>Pseudomonadota</taxon>
        <taxon>Alphaproteobacteria</taxon>
        <taxon>Hyphomicrobiales</taxon>
        <taxon>Nitrobacteraceae</taxon>
        <taxon>Bradyrhizobium</taxon>
    </lineage>
</organism>
<gene>
    <name evidence="1" type="ORF">WDK88_07835</name>
</gene>